<dbReference type="RefSeq" id="WP_048314792.1">
    <property type="nucleotide sequence ID" value="NZ_CAOXUN010000011.1"/>
</dbReference>
<protein>
    <recommendedName>
        <fullName evidence="4">DUF3244 domain-containing protein</fullName>
    </recommendedName>
</protein>
<evidence type="ECO:0008006" key="4">
    <source>
        <dbReference type="Google" id="ProtNLM"/>
    </source>
</evidence>
<dbReference type="EMBL" id="LFJV01000016">
    <property type="protein sequence ID" value="KMM34501.1"/>
    <property type="molecule type" value="Genomic_DNA"/>
</dbReference>
<evidence type="ECO:0000313" key="2">
    <source>
        <dbReference type="EMBL" id="KMM34501.1"/>
    </source>
</evidence>
<evidence type="ECO:0000256" key="1">
    <source>
        <dbReference type="SAM" id="SignalP"/>
    </source>
</evidence>
<dbReference type="Pfam" id="PF11589">
    <property type="entry name" value="DUF3244"/>
    <property type="match status" value="1"/>
</dbReference>
<keyword evidence="1" id="KW-0732">Signal</keyword>
<dbReference type="PATRIC" id="fig|328812.4.peg.1430"/>
<dbReference type="InterPro" id="IPR021638">
    <property type="entry name" value="DUF3244"/>
</dbReference>
<gene>
    <name evidence="2" type="ORF">ACM15_06305</name>
</gene>
<comment type="caution">
    <text evidence="2">The sequence shown here is derived from an EMBL/GenBank/DDBJ whole genome shotgun (WGS) entry which is preliminary data.</text>
</comment>
<dbReference type="Gene3D" id="2.60.40.3080">
    <property type="match status" value="1"/>
</dbReference>
<name>A0A0J6CEA9_9BACT</name>
<feature type="signal peptide" evidence="1">
    <location>
        <begin position="1"/>
        <end position="22"/>
    </location>
</feature>
<accession>A0A0J6CEA9</accession>
<organism evidence="2 3">
    <name type="scientific">Parabacteroides goldsteinii</name>
    <dbReference type="NCBI Taxonomy" id="328812"/>
    <lineage>
        <taxon>Bacteria</taxon>
        <taxon>Pseudomonadati</taxon>
        <taxon>Bacteroidota</taxon>
        <taxon>Bacteroidia</taxon>
        <taxon>Bacteroidales</taxon>
        <taxon>Tannerellaceae</taxon>
        <taxon>Parabacteroides</taxon>
    </lineage>
</organism>
<proteinExistence type="predicted"/>
<reference evidence="2 3" key="1">
    <citation type="submission" date="2015-06" db="EMBL/GenBank/DDBJ databases">
        <title>Draft Genome Sequence of Parabacteroides goldsteinii with Putative Novel Metallo-Beta-Lactamases Isolated from a Blood Culture from a Human Patient.</title>
        <authorList>
            <person name="Krogh T.J."/>
            <person name="Agergaard C.N."/>
            <person name="Moller-Jensen J."/>
            <person name="Justesen U.S."/>
        </authorList>
    </citation>
    <scope>NUCLEOTIDE SEQUENCE [LARGE SCALE GENOMIC DNA]</scope>
    <source>
        <strain evidence="2 3">910340</strain>
    </source>
</reference>
<dbReference type="Proteomes" id="UP000036166">
    <property type="component" value="Unassembled WGS sequence"/>
</dbReference>
<dbReference type="AlphaFoldDB" id="A0A0J6CEA9"/>
<evidence type="ECO:0000313" key="3">
    <source>
        <dbReference type="Proteomes" id="UP000036166"/>
    </source>
</evidence>
<sequence length="128" mass="14546">MKKLKFLSLLVLGMCLSIQVFARKNVVLKGSWNRVEKSINPEIPIQIWLEDSNKDITVQFFENLGPVNITIVTSDGNIMYDTVLGTTEMSTFSITLDDAFIDTEYRIIVSNVKSVVNGLFSINYKYIE</sequence>
<feature type="chain" id="PRO_5005269121" description="DUF3244 domain-containing protein" evidence="1">
    <location>
        <begin position="23"/>
        <end position="128"/>
    </location>
</feature>